<keyword evidence="2" id="KW-0805">Transcription regulation</keyword>
<evidence type="ECO:0000259" key="5">
    <source>
        <dbReference type="Pfam" id="PF04542"/>
    </source>
</evidence>
<keyword evidence="3" id="KW-0731">Sigma factor</keyword>
<evidence type="ECO:0000259" key="6">
    <source>
        <dbReference type="Pfam" id="PF08281"/>
    </source>
</evidence>
<evidence type="ECO:0000256" key="1">
    <source>
        <dbReference type="ARBA" id="ARBA00010641"/>
    </source>
</evidence>
<gene>
    <name evidence="7" type="primary">ylaC_1</name>
    <name evidence="7" type="ORF">CA13_06710</name>
</gene>
<dbReference type="InterPro" id="IPR007627">
    <property type="entry name" value="RNA_pol_sigma70_r2"/>
</dbReference>
<keyword evidence="8" id="KW-1185">Reference proteome</keyword>
<dbReference type="PANTHER" id="PTHR43133">
    <property type="entry name" value="RNA POLYMERASE ECF-TYPE SIGMA FACTO"/>
    <property type="match status" value="1"/>
</dbReference>
<dbReference type="InterPro" id="IPR036388">
    <property type="entry name" value="WH-like_DNA-bd_sf"/>
</dbReference>
<reference evidence="7 8" key="1">
    <citation type="submission" date="2019-02" db="EMBL/GenBank/DDBJ databases">
        <title>Deep-cultivation of Planctomycetes and their phenomic and genomic characterization uncovers novel biology.</title>
        <authorList>
            <person name="Wiegand S."/>
            <person name="Jogler M."/>
            <person name="Boedeker C."/>
            <person name="Pinto D."/>
            <person name="Vollmers J."/>
            <person name="Rivas-Marin E."/>
            <person name="Kohn T."/>
            <person name="Peeters S.H."/>
            <person name="Heuer A."/>
            <person name="Rast P."/>
            <person name="Oberbeckmann S."/>
            <person name="Bunk B."/>
            <person name="Jeske O."/>
            <person name="Meyerdierks A."/>
            <person name="Storesund J.E."/>
            <person name="Kallscheuer N."/>
            <person name="Luecker S."/>
            <person name="Lage O.M."/>
            <person name="Pohl T."/>
            <person name="Merkel B.J."/>
            <person name="Hornburger P."/>
            <person name="Mueller R.-W."/>
            <person name="Bruemmer F."/>
            <person name="Labrenz M."/>
            <person name="Spormann A.M."/>
            <person name="Op Den Camp H."/>
            <person name="Overmann J."/>
            <person name="Amann R."/>
            <person name="Jetten M.S.M."/>
            <person name="Mascher T."/>
            <person name="Medema M.H."/>
            <person name="Devos D.P."/>
            <person name="Kaster A.-K."/>
            <person name="Ovreas L."/>
            <person name="Rohde M."/>
            <person name="Galperin M.Y."/>
            <person name="Jogler C."/>
        </authorList>
    </citation>
    <scope>NUCLEOTIDE SEQUENCE [LARGE SCALE GENOMIC DNA]</scope>
    <source>
        <strain evidence="7 8">CA13</strain>
    </source>
</reference>
<feature type="domain" description="RNA polymerase sigma factor 70 region 4 type 2" evidence="6">
    <location>
        <begin position="114"/>
        <end position="164"/>
    </location>
</feature>
<dbReference type="RefSeq" id="WP_146394533.1">
    <property type="nucleotide sequence ID" value="NZ_SJPJ01000001.1"/>
</dbReference>
<evidence type="ECO:0000256" key="2">
    <source>
        <dbReference type="ARBA" id="ARBA00023015"/>
    </source>
</evidence>
<dbReference type="Gene3D" id="1.10.10.10">
    <property type="entry name" value="Winged helix-like DNA-binding domain superfamily/Winged helix DNA-binding domain"/>
    <property type="match status" value="1"/>
</dbReference>
<evidence type="ECO:0000313" key="7">
    <source>
        <dbReference type="EMBL" id="TWT79273.1"/>
    </source>
</evidence>
<dbReference type="GO" id="GO:0003677">
    <property type="term" value="F:DNA binding"/>
    <property type="evidence" value="ECO:0007669"/>
    <property type="project" value="InterPro"/>
</dbReference>
<comment type="caution">
    <text evidence="7">The sequence shown here is derived from an EMBL/GenBank/DDBJ whole genome shotgun (WGS) entry which is preliminary data.</text>
</comment>
<dbReference type="GO" id="GO:0016987">
    <property type="term" value="F:sigma factor activity"/>
    <property type="evidence" value="ECO:0007669"/>
    <property type="project" value="UniProtKB-KW"/>
</dbReference>
<evidence type="ECO:0000256" key="4">
    <source>
        <dbReference type="ARBA" id="ARBA00023163"/>
    </source>
</evidence>
<dbReference type="InterPro" id="IPR013324">
    <property type="entry name" value="RNA_pol_sigma_r3/r4-like"/>
</dbReference>
<dbReference type="InterPro" id="IPR014331">
    <property type="entry name" value="RNA_pol_sigma70_ECF_RHOBA"/>
</dbReference>
<dbReference type="InterPro" id="IPR039425">
    <property type="entry name" value="RNA_pol_sigma-70-like"/>
</dbReference>
<dbReference type="PANTHER" id="PTHR43133:SF51">
    <property type="entry name" value="RNA POLYMERASE SIGMA FACTOR"/>
    <property type="match status" value="1"/>
</dbReference>
<dbReference type="AlphaFoldDB" id="A0A5C5YXK3"/>
<feature type="domain" description="RNA polymerase sigma-70 region 2" evidence="5">
    <location>
        <begin position="16"/>
        <end position="82"/>
    </location>
</feature>
<dbReference type="Gene3D" id="1.10.1740.10">
    <property type="match status" value="1"/>
</dbReference>
<dbReference type="SUPFAM" id="SSF88659">
    <property type="entry name" value="Sigma3 and sigma4 domains of RNA polymerase sigma factors"/>
    <property type="match status" value="1"/>
</dbReference>
<sequence>MFSQKEPSHQDRVHALFVQHSSRIRGYILSILPNIGRADDVLQETFLTASLKANDFVAGTNFVAWACTIARYKVLEECKRLKKSKTLLSPEAIEAVCAADDPLLDEGDEAEMSALKKCLCELSPHTRRAIDLRYKRAHSASEIATILGWSIDSVYVVLSRARGTLQKCINAKLEING</sequence>
<dbReference type="EMBL" id="SJPJ01000001">
    <property type="protein sequence ID" value="TWT79273.1"/>
    <property type="molecule type" value="Genomic_DNA"/>
</dbReference>
<organism evidence="7 8">
    <name type="scientific">Novipirellula herctigrandis</name>
    <dbReference type="NCBI Taxonomy" id="2527986"/>
    <lineage>
        <taxon>Bacteria</taxon>
        <taxon>Pseudomonadati</taxon>
        <taxon>Planctomycetota</taxon>
        <taxon>Planctomycetia</taxon>
        <taxon>Pirellulales</taxon>
        <taxon>Pirellulaceae</taxon>
        <taxon>Novipirellula</taxon>
    </lineage>
</organism>
<dbReference type="NCBIfam" id="TIGR02937">
    <property type="entry name" value="sigma70-ECF"/>
    <property type="match status" value="1"/>
</dbReference>
<dbReference type="NCBIfam" id="TIGR02989">
    <property type="entry name" value="Sig-70_gvs1"/>
    <property type="match status" value="1"/>
</dbReference>
<name>A0A5C5YXK3_9BACT</name>
<comment type="similarity">
    <text evidence="1">Belongs to the sigma-70 factor family. ECF subfamily.</text>
</comment>
<evidence type="ECO:0000313" key="8">
    <source>
        <dbReference type="Proteomes" id="UP000315010"/>
    </source>
</evidence>
<dbReference type="SUPFAM" id="SSF88946">
    <property type="entry name" value="Sigma2 domain of RNA polymerase sigma factors"/>
    <property type="match status" value="1"/>
</dbReference>
<dbReference type="GO" id="GO:0006352">
    <property type="term" value="P:DNA-templated transcription initiation"/>
    <property type="evidence" value="ECO:0007669"/>
    <property type="project" value="InterPro"/>
</dbReference>
<accession>A0A5C5YXK3</accession>
<evidence type="ECO:0000256" key="3">
    <source>
        <dbReference type="ARBA" id="ARBA00023082"/>
    </source>
</evidence>
<dbReference type="OrthoDB" id="263192at2"/>
<dbReference type="Pfam" id="PF08281">
    <property type="entry name" value="Sigma70_r4_2"/>
    <property type="match status" value="1"/>
</dbReference>
<dbReference type="InterPro" id="IPR014284">
    <property type="entry name" value="RNA_pol_sigma-70_dom"/>
</dbReference>
<proteinExistence type="inferred from homology"/>
<dbReference type="Pfam" id="PF04542">
    <property type="entry name" value="Sigma70_r2"/>
    <property type="match status" value="1"/>
</dbReference>
<dbReference type="InterPro" id="IPR013325">
    <property type="entry name" value="RNA_pol_sigma_r2"/>
</dbReference>
<keyword evidence="4" id="KW-0804">Transcription</keyword>
<dbReference type="InterPro" id="IPR013249">
    <property type="entry name" value="RNA_pol_sigma70_r4_t2"/>
</dbReference>
<dbReference type="Proteomes" id="UP000315010">
    <property type="component" value="Unassembled WGS sequence"/>
</dbReference>
<protein>
    <submittedName>
        <fullName evidence="7">RNA polymerase sigma factor YlaC</fullName>
    </submittedName>
</protein>